<dbReference type="GO" id="GO:0003676">
    <property type="term" value="F:nucleic acid binding"/>
    <property type="evidence" value="ECO:0007669"/>
    <property type="project" value="InterPro"/>
</dbReference>
<dbReference type="SUPFAM" id="SSF53098">
    <property type="entry name" value="Ribonuclease H-like"/>
    <property type="match status" value="1"/>
</dbReference>
<dbReference type="InterPro" id="IPR036397">
    <property type="entry name" value="RNaseH_sf"/>
</dbReference>
<dbReference type="Pfam" id="PF13333">
    <property type="entry name" value="rve_2"/>
    <property type="match status" value="1"/>
</dbReference>
<dbReference type="Gene3D" id="3.30.420.10">
    <property type="entry name" value="Ribonuclease H-like superfamily/Ribonuclease H"/>
    <property type="match status" value="1"/>
</dbReference>
<dbReference type="PANTHER" id="PTHR46889:SF4">
    <property type="entry name" value="TRANSPOSASE INSO FOR INSERTION SEQUENCE ELEMENT IS911B-RELATED"/>
    <property type="match status" value="1"/>
</dbReference>
<dbReference type="PATRIC" id="fig|1321817.3.peg.1338"/>
<evidence type="ECO:0000259" key="1">
    <source>
        <dbReference type="PROSITE" id="PS50994"/>
    </source>
</evidence>
<dbReference type="GO" id="GO:0015074">
    <property type="term" value="P:DNA integration"/>
    <property type="evidence" value="ECO:0007669"/>
    <property type="project" value="InterPro"/>
</dbReference>
<evidence type="ECO:0000313" key="2">
    <source>
        <dbReference type="EMBL" id="ERH14732.1"/>
    </source>
</evidence>
<name>U1R885_9ACTO</name>
<dbReference type="HOGENOM" id="CLU_027402_41_9_11"/>
<dbReference type="InterPro" id="IPR012337">
    <property type="entry name" value="RNaseH-like_sf"/>
</dbReference>
<dbReference type="PROSITE" id="PS50994">
    <property type="entry name" value="INTEGRASE"/>
    <property type="match status" value="1"/>
</dbReference>
<dbReference type="PANTHER" id="PTHR46889">
    <property type="entry name" value="TRANSPOSASE INSF FOR INSERTION SEQUENCE IS3B-RELATED"/>
    <property type="match status" value="1"/>
</dbReference>
<comment type="caution">
    <text evidence="2">The sequence shown here is derived from an EMBL/GenBank/DDBJ whole genome shotgun (WGS) entry which is preliminary data.</text>
</comment>
<proteinExistence type="predicted"/>
<gene>
    <name evidence="2" type="ORF">HMPREF1978_01527</name>
</gene>
<dbReference type="AlphaFoldDB" id="U1R885"/>
<evidence type="ECO:0000313" key="3">
    <source>
        <dbReference type="Proteomes" id="UP000016481"/>
    </source>
</evidence>
<organism evidence="2 3">
    <name type="scientific">Actinomyces graevenitzii F0530</name>
    <dbReference type="NCBI Taxonomy" id="1321817"/>
    <lineage>
        <taxon>Bacteria</taxon>
        <taxon>Bacillati</taxon>
        <taxon>Actinomycetota</taxon>
        <taxon>Actinomycetes</taxon>
        <taxon>Actinomycetales</taxon>
        <taxon>Actinomycetaceae</taxon>
        <taxon>Actinomyces</taxon>
    </lineage>
</organism>
<sequence length="93" mass="10564">MAVPTKAYISTLADNGFIQSMSRKGNCIDNGATEQVFGHLKDEFFRGQDWQTFESFKADLDAYITHWSTTRRQVKLKGLTPAEYRDQALQEAA</sequence>
<protein>
    <recommendedName>
        <fullName evidence="1">Integrase catalytic domain-containing protein</fullName>
    </recommendedName>
</protein>
<dbReference type="InterPro" id="IPR001584">
    <property type="entry name" value="Integrase_cat-core"/>
</dbReference>
<reference evidence="2 3" key="1">
    <citation type="submission" date="2013-08" db="EMBL/GenBank/DDBJ databases">
        <authorList>
            <person name="Weinstock G."/>
            <person name="Sodergren E."/>
            <person name="Wylie T."/>
            <person name="Fulton L."/>
            <person name="Fulton R."/>
            <person name="Fronick C."/>
            <person name="O'Laughlin M."/>
            <person name="Godfrey J."/>
            <person name="Miner T."/>
            <person name="Herter B."/>
            <person name="Appelbaum E."/>
            <person name="Cordes M."/>
            <person name="Lek S."/>
            <person name="Wollam A."/>
            <person name="Pepin K.H."/>
            <person name="Palsikar V.B."/>
            <person name="Mitreva M."/>
            <person name="Wilson R.K."/>
        </authorList>
    </citation>
    <scope>NUCLEOTIDE SEQUENCE [LARGE SCALE GENOMIC DNA]</scope>
    <source>
        <strain evidence="2 3">F0530</strain>
    </source>
</reference>
<feature type="domain" description="Integrase catalytic" evidence="1">
    <location>
        <begin position="1"/>
        <end position="89"/>
    </location>
</feature>
<dbReference type="InterPro" id="IPR050900">
    <property type="entry name" value="Transposase_IS3/IS150/IS904"/>
</dbReference>
<dbReference type="EMBL" id="AWSC01000062">
    <property type="protein sequence ID" value="ERH14732.1"/>
    <property type="molecule type" value="Genomic_DNA"/>
</dbReference>
<accession>U1R885</accession>
<dbReference type="Proteomes" id="UP000016481">
    <property type="component" value="Unassembled WGS sequence"/>
</dbReference>